<keyword evidence="4" id="KW-1185">Reference proteome</keyword>
<dbReference type="Gene3D" id="3.40.50.1820">
    <property type="entry name" value="alpha/beta hydrolase"/>
    <property type="match status" value="1"/>
</dbReference>
<dbReference type="STRING" id="1314782.A0A165NQ75"/>
<evidence type="ECO:0000313" key="4">
    <source>
        <dbReference type="Proteomes" id="UP000076761"/>
    </source>
</evidence>
<proteinExistence type="predicted"/>
<protein>
    <recommendedName>
        <fullName evidence="2">Alpha/beta hydrolase fold-3 domain-containing protein</fullName>
    </recommendedName>
</protein>
<accession>A0A165NQ75</accession>
<keyword evidence="1" id="KW-0378">Hydrolase</keyword>
<dbReference type="EMBL" id="KV425629">
    <property type="protein sequence ID" value="KZT19951.1"/>
    <property type="molecule type" value="Genomic_DNA"/>
</dbReference>
<dbReference type="SUPFAM" id="SSF53474">
    <property type="entry name" value="alpha/beta-Hydrolases"/>
    <property type="match status" value="1"/>
</dbReference>
<dbReference type="Pfam" id="PF07859">
    <property type="entry name" value="Abhydrolase_3"/>
    <property type="match status" value="1"/>
</dbReference>
<dbReference type="PANTHER" id="PTHR48081">
    <property type="entry name" value="AB HYDROLASE SUPERFAMILY PROTEIN C4A8.06C"/>
    <property type="match status" value="1"/>
</dbReference>
<dbReference type="PANTHER" id="PTHR48081:SF8">
    <property type="entry name" value="ALPHA_BETA HYDROLASE FOLD-3 DOMAIN-CONTAINING PROTEIN-RELATED"/>
    <property type="match status" value="1"/>
</dbReference>
<dbReference type="GO" id="GO:0016787">
    <property type="term" value="F:hydrolase activity"/>
    <property type="evidence" value="ECO:0007669"/>
    <property type="project" value="UniProtKB-KW"/>
</dbReference>
<dbReference type="InParanoid" id="A0A165NQ75"/>
<sequence length="342" mass="38188">MSQHTHLSTPDPELITALKGTEGSSQGDSETDDIVLLREAADKGFIAMVMEHNRPNLPPVMKYKLEDHKVPVAGGEITVRALIPVSENETESSRVFPLLFWIHGGGWMLGNLDLDDFYLRNVCVDLQIVIINVDYRLSPENPFPTGLNDCYAALKWVGAASNPSLFNVSLDEGFIIAGQSAGANGAAAISHRVIKDPFFDNKPVTGQLLQIPMVCHPDAYPEMYKSELLSVEQIRDAPFLSRVQLDRIMKYLQAPPSDPDMSPLLSAHEGLPPMYAQVCGWDPLRDEGLLYERVLREAGVITKLDIYPGVFHGFHLAFPKIEAGIRFDRDFRNGIRWLLREH</sequence>
<dbReference type="Proteomes" id="UP000076761">
    <property type="component" value="Unassembled WGS sequence"/>
</dbReference>
<dbReference type="OrthoDB" id="408631at2759"/>
<evidence type="ECO:0000259" key="2">
    <source>
        <dbReference type="Pfam" id="PF07859"/>
    </source>
</evidence>
<feature type="domain" description="Alpha/beta hydrolase fold-3" evidence="2">
    <location>
        <begin position="99"/>
        <end position="315"/>
    </location>
</feature>
<evidence type="ECO:0000256" key="1">
    <source>
        <dbReference type="ARBA" id="ARBA00022801"/>
    </source>
</evidence>
<dbReference type="InterPro" id="IPR029058">
    <property type="entry name" value="AB_hydrolase_fold"/>
</dbReference>
<dbReference type="InterPro" id="IPR013094">
    <property type="entry name" value="AB_hydrolase_3"/>
</dbReference>
<dbReference type="AlphaFoldDB" id="A0A165NQ75"/>
<name>A0A165NQ75_9AGAM</name>
<evidence type="ECO:0000313" key="3">
    <source>
        <dbReference type="EMBL" id="KZT19951.1"/>
    </source>
</evidence>
<reference evidence="3 4" key="1">
    <citation type="journal article" date="2016" name="Mol. Biol. Evol.">
        <title>Comparative Genomics of Early-Diverging Mushroom-Forming Fungi Provides Insights into the Origins of Lignocellulose Decay Capabilities.</title>
        <authorList>
            <person name="Nagy L.G."/>
            <person name="Riley R."/>
            <person name="Tritt A."/>
            <person name="Adam C."/>
            <person name="Daum C."/>
            <person name="Floudas D."/>
            <person name="Sun H."/>
            <person name="Yadav J.S."/>
            <person name="Pangilinan J."/>
            <person name="Larsson K.H."/>
            <person name="Matsuura K."/>
            <person name="Barry K."/>
            <person name="Labutti K."/>
            <person name="Kuo R."/>
            <person name="Ohm R.A."/>
            <person name="Bhattacharya S.S."/>
            <person name="Shirouzu T."/>
            <person name="Yoshinaga Y."/>
            <person name="Martin F.M."/>
            <person name="Grigoriev I.V."/>
            <person name="Hibbett D.S."/>
        </authorList>
    </citation>
    <scope>NUCLEOTIDE SEQUENCE [LARGE SCALE GENOMIC DNA]</scope>
    <source>
        <strain evidence="3 4">HHB14362 ss-1</strain>
    </source>
</reference>
<dbReference type="ESTHER" id="9agam-a0a165nq75">
    <property type="family name" value="Hormone-sensitive_lipase_like"/>
</dbReference>
<organism evidence="3 4">
    <name type="scientific">Neolentinus lepideus HHB14362 ss-1</name>
    <dbReference type="NCBI Taxonomy" id="1314782"/>
    <lineage>
        <taxon>Eukaryota</taxon>
        <taxon>Fungi</taxon>
        <taxon>Dikarya</taxon>
        <taxon>Basidiomycota</taxon>
        <taxon>Agaricomycotina</taxon>
        <taxon>Agaricomycetes</taxon>
        <taxon>Gloeophyllales</taxon>
        <taxon>Gloeophyllaceae</taxon>
        <taxon>Neolentinus</taxon>
    </lineage>
</organism>
<gene>
    <name evidence="3" type="ORF">NEOLEDRAFT_1076713</name>
</gene>
<dbReference type="InterPro" id="IPR050300">
    <property type="entry name" value="GDXG_lipolytic_enzyme"/>
</dbReference>